<accession>A0ABU8WMB0</accession>
<comment type="caution">
    <text evidence="6">The sequence shown here is derived from an EMBL/GenBank/DDBJ whole genome shotgun (WGS) entry which is preliminary data.</text>
</comment>
<dbReference type="EMBL" id="JBBKZT010000008">
    <property type="protein sequence ID" value="MEJ8848670.1"/>
    <property type="molecule type" value="Genomic_DNA"/>
</dbReference>
<feature type="domain" description="4Fe-4S ferredoxin-type" evidence="5">
    <location>
        <begin position="179"/>
        <end position="208"/>
    </location>
</feature>
<keyword evidence="1" id="KW-0004">4Fe-4S</keyword>
<dbReference type="RefSeq" id="WP_340343983.1">
    <property type="nucleotide sequence ID" value="NZ_JBBKZT010000008.1"/>
</dbReference>
<feature type="domain" description="4Fe-4S ferredoxin-type" evidence="5">
    <location>
        <begin position="301"/>
        <end position="330"/>
    </location>
</feature>
<dbReference type="Pfam" id="PF13187">
    <property type="entry name" value="Fer4_9"/>
    <property type="match status" value="1"/>
</dbReference>
<dbReference type="InterPro" id="IPR050572">
    <property type="entry name" value="Fe-S_Ferredoxin"/>
</dbReference>
<dbReference type="PROSITE" id="PS51379">
    <property type="entry name" value="4FE4S_FER_2"/>
    <property type="match status" value="5"/>
</dbReference>
<evidence type="ECO:0000256" key="1">
    <source>
        <dbReference type="ARBA" id="ARBA00022485"/>
    </source>
</evidence>
<dbReference type="PANTHER" id="PTHR43687">
    <property type="entry name" value="ADENYLYLSULFATE REDUCTASE, BETA SUBUNIT"/>
    <property type="match status" value="1"/>
</dbReference>
<gene>
    <name evidence="6" type="ORF">WKW82_18580</name>
</gene>
<dbReference type="Gene3D" id="3.30.70.20">
    <property type="match status" value="3"/>
</dbReference>
<evidence type="ECO:0000259" key="5">
    <source>
        <dbReference type="PROSITE" id="PS51379"/>
    </source>
</evidence>
<feature type="domain" description="4Fe-4S ferredoxin-type" evidence="5">
    <location>
        <begin position="602"/>
        <end position="631"/>
    </location>
</feature>
<dbReference type="InterPro" id="IPR017900">
    <property type="entry name" value="4Fe4S_Fe_S_CS"/>
</dbReference>
<dbReference type="SUPFAM" id="SSF54862">
    <property type="entry name" value="4Fe-4S ferredoxins"/>
    <property type="match status" value="1"/>
</dbReference>
<evidence type="ECO:0000256" key="3">
    <source>
        <dbReference type="ARBA" id="ARBA00023004"/>
    </source>
</evidence>
<evidence type="ECO:0000313" key="6">
    <source>
        <dbReference type="EMBL" id="MEJ8848670.1"/>
    </source>
</evidence>
<name>A0ABU8WMB0_9BURK</name>
<dbReference type="PANTHER" id="PTHR43687:SF4">
    <property type="entry name" value="BLR5484 PROTEIN"/>
    <property type="match status" value="1"/>
</dbReference>
<protein>
    <submittedName>
        <fullName evidence="6">4Fe-4S dicluster domain-containing protein</fullName>
    </submittedName>
</protein>
<feature type="domain" description="4Fe-4S ferredoxin-type" evidence="5">
    <location>
        <begin position="571"/>
        <end position="600"/>
    </location>
</feature>
<keyword evidence="2" id="KW-0479">Metal-binding</keyword>
<feature type="domain" description="4Fe-4S ferredoxin-type" evidence="5">
    <location>
        <begin position="332"/>
        <end position="362"/>
    </location>
</feature>
<dbReference type="Pfam" id="PF12837">
    <property type="entry name" value="Fer4_6"/>
    <property type="match status" value="1"/>
</dbReference>
<keyword evidence="7" id="KW-1185">Reference proteome</keyword>
<evidence type="ECO:0000313" key="7">
    <source>
        <dbReference type="Proteomes" id="UP001385892"/>
    </source>
</evidence>
<evidence type="ECO:0000256" key="2">
    <source>
        <dbReference type="ARBA" id="ARBA00022723"/>
    </source>
</evidence>
<organism evidence="6 7">
    <name type="scientific">Variovorax rhizosphaerae</name>
    <dbReference type="NCBI Taxonomy" id="1836200"/>
    <lineage>
        <taxon>Bacteria</taxon>
        <taxon>Pseudomonadati</taxon>
        <taxon>Pseudomonadota</taxon>
        <taxon>Betaproteobacteria</taxon>
        <taxon>Burkholderiales</taxon>
        <taxon>Comamonadaceae</taxon>
        <taxon>Variovorax</taxon>
    </lineage>
</organism>
<evidence type="ECO:0000256" key="4">
    <source>
        <dbReference type="ARBA" id="ARBA00023014"/>
    </source>
</evidence>
<sequence length="709" mass="75141">MPLEPKTLGAALAEPLTLHTGLCRREAPAFQRALASGDEIVVACTQEKRLFTELAEQTPGAAEAGTVVRFVNIRETGGWSRDARSAMPKIAALLAAAHLPEPEPVPTVTYASQGRLLIVGPLDQAEGVATLLGDTLAVTIFSQRPGRTGGAQERRYPVMAGRIESLTGWLGAFKLTWSRTNAIDLDLCTRCNACVVACPEQAIGLDYQIDNDKCTSHRDCERACGVAGAIRFDRPAQSLDVAFDLVLDLGATPLIDWHAPPQGYFRLPGGMANADGLQTLLRLRELVGEFDKPKFFDYKQKLCAHSRNEVVGCNACVDVCSAHAISSDKARQRIVVNPNLCVGCGACTTVCPTGALGYIYPRAPEQGLRMRTLLSTYRQAGGKDATLLLHSDEGGQRLIGELGRAAQLGRAHGVPANVLPLALTHVASVGIDLWLSAIAFGASQVVVLAIGDEAPDYLAALRQQMDIAQALMNGLGYQGKHFTLVEASTSASLDAALGGLRDTRRTLPAQVARFAVAAEKRTTLELVLDHLMDHALALGSASGGSATALRSAPGGPASALAIPLPAGSPLGAITVDKDACTLCLACVGACPSGALLDNLNAPQLRLIEKNCVQCGLCETTCPENAIALVPRLLAAPERKQQVVLNEAKPWACVRCGKPFGTQKAIEAMLGRLVGHSMFQGEALERLKMCSDCRVIDLFSAPNEMKITDL</sequence>
<dbReference type="InterPro" id="IPR017896">
    <property type="entry name" value="4Fe4S_Fe-S-bd"/>
</dbReference>
<dbReference type="PROSITE" id="PS00198">
    <property type="entry name" value="4FE4S_FER_1"/>
    <property type="match status" value="3"/>
</dbReference>
<reference evidence="6 7" key="1">
    <citation type="submission" date="2024-03" db="EMBL/GenBank/DDBJ databases">
        <title>Novel species of the genus Variovorax.</title>
        <authorList>
            <person name="Liu Q."/>
            <person name="Xin Y.-H."/>
        </authorList>
    </citation>
    <scope>NUCLEOTIDE SEQUENCE [LARGE SCALE GENOMIC DNA]</scope>
    <source>
        <strain evidence="6 7">KACC 18900</strain>
    </source>
</reference>
<keyword evidence="4" id="KW-0411">Iron-sulfur</keyword>
<proteinExistence type="predicted"/>
<dbReference type="Proteomes" id="UP001385892">
    <property type="component" value="Unassembled WGS sequence"/>
</dbReference>
<dbReference type="Pfam" id="PF12838">
    <property type="entry name" value="Fer4_7"/>
    <property type="match status" value="1"/>
</dbReference>
<keyword evidence="3" id="KW-0408">Iron</keyword>